<keyword evidence="5" id="KW-1185">Reference proteome</keyword>
<keyword evidence="1 2" id="KW-0597">Phosphoprotein</keyword>
<evidence type="ECO:0000256" key="2">
    <source>
        <dbReference type="PROSITE-ProRule" id="PRU00169"/>
    </source>
</evidence>
<sequence length="118" mass="13264">MKKVLIVDDALESRVTIKKLLSLYNFQILEASDGLEGWKLIVKEKPDLILLDLYMPNKDGFEILKELKEEWLDIPVIILSGDHSLNTIEACLGYGASAFVAKPLIKEDFNNAIKTLCA</sequence>
<dbReference type="InterPro" id="IPR050595">
    <property type="entry name" value="Bact_response_regulator"/>
</dbReference>
<dbReference type="SUPFAM" id="SSF52172">
    <property type="entry name" value="CheY-like"/>
    <property type="match status" value="1"/>
</dbReference>
<evidence type="ECO:0000313" key="5">
    <source>
        <dbReference type="Proteomes" id="UP001209229"/>
    </source>
</evidence>
<protein>
    <submittedName>
        <fullName evidence="4">Response regulator</fullName>
    </submittedName>
</protein>
<name>A0AAE3SFY9_9BACT</name>
<dbReference type="InterPro" id="IPR001789">
    <property type="entry name" value="Sig_transdc_resp-reg_receiver"/>
</dbReference>
<feature type="modified residue" description="4-aspartylphosphate" evidence="2">
    <location>
        <position position="52"/>
    </location>
</feature>
<dbReference type="Proteomes" id="UP001209229">
    <property type="component" value="Unassembled WGS sequence"/>
</dbReference>
<organism evidence="4 5">
    <name type="scientific">Plebeiibacterium sediminum</name>
    <dbReference type="NCBI Taxonomy" id="2992112"/>
    <lineage>
        <taxon>Bacteria</taxon>
        <taxon>Pseudomonadati</taxon>
        <taxon>Bacteroidota</taxon>
        <taxon>Bacteroidia</taxon>
        <taxon>Marinilabiliales</taxon>
        <taxon>Marinilabiliaceae</taxon>
        <taxon>Plebeiibacterium</taxon>
    </lineage>
</organism>
<dbReference type="AlphaFoldDB" id="A0AAE3SFY9"/>
<dbReference type="CDD" id="cd00156">
    <property type="entry name" value="REC"/>
    <property type="match status" value="1"/>
</dbReference>
<evidence type="ECO:0000259" key="3">
    <source>
        <dbReference type="PROSITE" id="PS50110"/>
    </source>
</evidence>
<dbReference type="GO" id="GO:0000160">
    <property type="term" value="P:phosphorelay signal transduction system"/>
    <property type="evidence" value="ECO:0007669"/>
    <property type="project" value="InterPro"/>
</dbReference>
<accession>A0AAE3SFY9</accession>
<dbReference type="Gene3D" id="3.40.50.2300">
    <property type="match status" value="1"/>
</dbReference>
<comment type="caution">
    <text evidence="4">The sequence shown here is derived from an EMBL/GenBank/DDBJ whole genome shotgun (WGS) entry which is preliminary data.</text>
</comment>
<dbReference type="Pfam" id="PF00072">
    <property type="entry name" value="Response_reg"/>
    <property type="match status" value="1"/>
</dbReference>
<dbReference type="RefSeq" id="WP_301191158.1">
    <property type="nucleotide sequence ID" value="NZ_JAPDPJ010000032.1"/>
</dbReference>
<dbReference type="SMART" id="SM00448">
    <property type="entry name" value="REC"/>
    <property type="match status" value="1"/>
</dbReference>
<dbReference type="PANTHER" id="PTHR44591">
    <property type="entry name" value="STRESS RESPONSE REGULATOR PROTEIN 1"/>
    <property type="match status" value="1"/>
</dbReference>
<dbReference type="PANTHER" id="PTHR44591:SF3">
    <property type="entry name" value="RESPONSE REGULATORY DOMAIN-CONTAINING PROTEIN"/>
    <property type="match status" value="1"/>
</dbReference>
<evidence type="ECO:0000256" key="1">
    <source>
        <dbReference type="ARBA" id="ARBA00022553"/>
    </source>
</evidence>
<reference evidence="4" key="1">
    <citation type="submission" date="2022-10" db="EMBL/GenBank/DDBJ databases">
        <authorList>
            <person name="Yu W.X."/>
        </authorList>
    </citation>
    <scope>NUCLEOTIDE SEQUENCE</scope>
    <source>
        <strain evidence="4">AAT</strain>
    </source>
</reference>
<dbReference type="PROSITE" id="PS50110">
    <property type="entry name" value="RESPONSE_REGULATORY"/>
    <property type="match status" value="1"/>
</dbReference>
<feature type="domain" description="Response regulatory" evidence="3">
    <location>
        <begin position="3"/>
        <end position="117"/>
    </location>
</feature>
<proteinExistence type="predicted"/>
<dbReference type="InterPro" id="IPR011006">
    <property type="entry name" value="CheY-like_superfamily"/>
</dbReference>
<evidence type="ECO:0000313" key="4">
    <source>
        <dbReference type="EMBL" id="MCW3787592.1"/>
    </source>
</evidence>
<gene>
    <name evidence="4" type="ORF">OM075_14045</name>
</gene>
<dbReference type="EMBL" id="JAPDPJ010000032">
    <property type="protein sequence ID" value="MCW3787592.1"/>
    <property type="molecule type" value="Genomic_DNA"/>
</dbReference>